<evidence type="ECO:0000256" key="7">
    <source>
        <dbReference type="ARBA" id="ARBA00022840"/>
    </source>
</evidence>
<evidence type="ECO:0000313" key="13">
    <source>
        <dbReference type="Proteomes" id="UP000219453"/>
    </source>
</evidence>
<reference evidence="12 13" key="1">
    <citation type="submission" date="2017-09" db="EMBL/GenBank/DDBJ databases">
        <authorList>
            <person name="Ehlers B."/>
            <person name="Leendertz F.H."/>
        </authorList>
    </citation>
    <scope>NUCLEOTIDE SEQUENCE [LARGE SCALE GENOMIC DNA]</scope>
    <source>
        <strain evidence="12 13">DSM 27208</strain>
    </source>
</reference>
<protein>
    <recommendedName>
        <fullName evidence="2">histidine kinase</fullName>
        <ecNumber evidence="2">2.7.13.3</ecNumber>
    </recommendedName>
</protein>
<dbReference type="InterPro" id="IPR050980">
    <property type="entry name" value="2C_sensor_his_kinase"/>
</dbReference>
<accession>A0A285P884</accession>
<evidence type="ECO:0000256" key="2">
    <source>
        <dbReference type="ARBA" id="ARBA00012438"/>
    </source>
</evidence>
<dbReference type="SUPFAM" id="SSF158472">
    <property type="entry name" value="HAMP domain-like"/>
    <property type="match status" value="1"/>
</dbReference>
<dbReference type="InterPro" id="IPR003660">
    <property type="entry name" value="HAMP_dom"/>
</dbReference>
<keyword evidence="8" id="KW-0807">Transducer</keyword>
<comment type="catalytic activity">
    <reaction evidence="1">
        <text>ATP + protein L-histidine = ADP + protein N-phospho-L-histidine.</text>
        <dbReference type="EC" id="2.7.13.3"/>
    </reaction>
</comment>
<dbReference type="GO" id="GO:0016020">
    <property type="term" value="C:membrane"/>
    <property type="evidence" value="ECO:0007669"/>
    <property type="project" value="InterPro"/>
</dbReference>
<keyword evidence="3" id="KW-0597">Phosphoprotein</keyword>
<gene>
    <name evidence="12" type="ORF">SAMN06269185_3168</name>
</gene>
<sequence>MRERLLALPGVGRIAAAIRASYRRKLAVALFVVLLICGVAVAGLYVQVGGLLDENVEQSMTASASAEAGELTEWSNQHRLVARALSEHPVYEGGNDTAIRAHLRSKRADWTDAAITDAYLIDRRNRSVGPSTARSLDGTPVSELPWEQTFAFQRFDDVRTTQPYRTADGETVVGFVTPIRLLPEHLLVVAVDTTSVFGRFEHPVDGGFTRVVNSNGTVVFADDRSATLEQYLPGMLRAQAVSSGLHGESGFVERPRYGQSSGEGEYVAAYAPVAGTDWVVVEHAPRSEAYAINRQARAWIGALGFLALLGCGGVVLVLGADVTRALSRLSRRADRIQNGEYDVEFDTDRPDEFGDLNRTLATTRDTLRQRIDEVRETRDALEASNAALEKRSAMVSVLNRILRHNVRNDVNVIAGRAELAAKHADDDDSRREFEIIRQTARDLGAVSDRTQRIKQLLSAEATDSVPIELPDRLDGPLREVQETYPESTVSIESADGVTPIVDAVEPLPLAIADVIEQIISHNDGGVDIAISVQSCTDNADAGFVVVSIDDDGNGLPEVDVQAVSTGTETPLDHAEGLALWCLEWTVNESGGDLCVDAADATVEIRLPAYDAEPAAAED</sequence>
<dbReference type="InterPro" id="IPR036890">
    <property type="entry name" value="HATPase_C_sf"/>
</dbReference>
<dbReference type="Gene3D" id="3.30.450.20">
    <property type="entry name" value="PAS domain"/>
    <property type="match status" value="1"/>
</dbReference>
<dbReference type="PROSITE" id="PS50885">
    <property type="entry name" value="HAMP"/>
    <property type="match status" value="1"/>
</dbReference>
<dbReference type="CDD" id="cd06225">
    <property type="entry name" value="HAMP"/>
    <property type="match status" value="1"/>
</dbReference>
<dbReference type="SMART" id="SM00304">
    <property type="entry name" value="HAMP"/>
    <property type="match status" value="1"/>
</dbReference>
<feature type="domain" description="HAMP" evidence="11">
    <location>
        <begin position="320"/>
        <end position="372"/>
    </location>
</feature>
<evidence type="ECO:0000256" key="1">
    <source>
        <dbReference type="ARBA" id="ARBA00000085"/>
    </source>
</evidence>
<dbReference type="EC" id="2.7.13.3" evidence="2"/>
<keyword evidence="6 12" id="KW-0418">Kinase</keyword>
<evidence type="ECO:0000256" key="5">
    <source>
        <dbReference type="ARBA" id="ARBA00022741"/>
    </source>
</evidence>
<evidence type="ECO:0000256" key="9">
    <source>
        <dbReference type="SAM" id="Coils"/>
    </source>
</evidence>
<dbReference type="RefSeq" id="WP_097010052.1">
    <property type="nucleotide sequence ID" value="NZ_OBEJ01000007.1"/>
</dbReference>
<dbReference type="Gene3D" id="6.10.340.10">
    <property type="match status" value="1"/>
</dbReference>
<dbReference type="EMBL" id="OBEJ01000007">
    <property type="protein sequence ID" value="SNZ17922.1"/>
    <property type="molecule type" value="Genomic_DNA"/>
</dbReference>
<evidence type="ECO:0000256" key="10">
    <source>
        <dbReference type="SAM" id="Phobius"/>
    </source>
</evidence>
<evidence type="ECO:0000256" key="3">
    <source>
        <dbReference type="ARBA" id="ARBA00022553"/>
    </source>
</evidence>
<proteinExistence type="predicted"/>
<keyword evidence="9" id="KW-0175">Coiled coil</keyword>
<feature type="transmembrane region" description="Helical" evidence="10">
    <location>
        <begin position="26"/>
        <end position="46"/>
    </location>
</feature>
<feature type="coiled-coil region" evidence="9">
    <location>
        <begin position="364"/>
        <end position="391"/>
    </location>
</feature>
<dbReference type="AlphaFoldDB" id="A0A285P884"/>
<dbReference type="GO" id="GO:0007165">
    <property type="term" value="P:signal transduction"/>
    <property type="evidence" value="ECO:0007669"/>
    <property type="project" value="UniProtKB-KW"/>
</dbReference>
<keyword evidence="10" id="KW-0472">Membrane</keyword>
<dbReference type="Gene3D" id="3.30.565.10">
    <property type="entry name" value="Histidine kinase-like ATPase, C-terminal domain"/>
    <property type="match status" value="1"/>
</dbReference>
<keyword evidence="7" id="KW-0067">ATP-binding</keyword>
<dbReference type="Proteomes" id="UP000219453">
    <property type="component" value="Unassembled WGS sequence"/>
</dbReference>
<evidence type="ECO:0000256" key="8">
    <source>
        <dbReference type="ARBA" id="ARBA00023224"/>
    </source>
</evidence>
<dbReference type="PANTHER" id="PTHR44936">
    <property type="entry name" value="SENSOR PROTEIN CREC"/>
    <property type="match status" value="1"/>
</dbReference>
<keyword evidence="4" id="KW-0808">Transferase</keyword>
<dbReference type="PANTHER" id="PTHR44936:SF10">
    <property type="entry name" value="SENSOR PROTEIN RSTB"/>
    <property type="match status" value="1"/>
</dbReference>
<dbReference type="OrthoDB" id="82207at2157"/>
<dbReference type="Pfam" id="PF00672">
    <property type="entry name" value="HAMP"/>
    <property type="match status" value="1"/>
</dbReference>
<name>A0A285P884_NATPI</name>
<evidence type="ECO:0000256" key="6">
    <source>
        <dbReference type="ARBA" id="ARBA00022777"/>
    </source>
</evidence>
<evidence type="ECO:0000259" key="11">
    <source>
        <dbReference type="PROSITE" id="PS50885"/>
    </source>
</evidence>
<dbReference type="GO" id="GO:0004673">
    <property type="term" value="F:protein histidine kinase activity"/>
    <property type="evidence" value="ECO:0007669"/>
    <property type="project" value="UniProtKB-EC"/>
</dbReference>
<keyword evidence="13" id="KW-1185">Reference proteome</keyword>
<keyword evidence="5" id="KW-0547">Nucleotide-binding</keyword>
<evidence type="ECO:0000256" key="4">
    <source>
        <dbReference type="ARBA" id="ARBA00022679"/>
    </source>
</evidence>
<keyword evidence="10" id="KW-0812">Transmembrane</keyword>
<organism evidence="12 13">
    <name type="scientific">Natronoarchaeum philippinense</name>
    <dbReference type="NCBI Taxonomy" id="558529"/>
    <lineage>
        <taxon>Archaea</taxon>
        <taxon>Methanobacteriati</taxon>
        <taxon>Methanobacteriota</taxon>
        <taxon>Stenosarchaea group</taxon>
        <taxon>Halobacteria</taxon>
        <taxon>Halobacteriales</taxon>
        <taxon>Natronoarchaeaceae</taxon>
    </lineage>
</organism>
<keyword evidence="10" id="KW-1133">Transmembrane helix</keyword>
<feature type="transmembrane region" description="Helical" evidence="10">
    <location>
        <begin position="298"/>
        <end position="322"/>
    </location>
</feature>
<dbReference type="GO" id="GO:0005524">
    <property type="term" value="F:ATP binding"/>
    <property type="evidence" value="ECO:0007669"/>
    <property type="project" value="UniProtKB-KW"/>
</dbReference>
<evidence type="ECO:0000313" key="12">
    <source>
        <dbReference type="EMBL" id="SNZ17922.1"/>
    </source>
</evidence>